<dbReference type="EMBL" id="PCVN01000065">
    <property type="protein sequence ID" value="PIQ74351.1"/>
    <property type="molecule type" value="Genomic_DNA"/>
</dbReference>
<evidence type="ECO:0000256" key="4">
    <source>
        <dbReference type="ARBA" id="ARBA00023204"/>
    </source>
</evidence>
<evidence type="ECO:0000256" key="5">
    <source>
        <dbReference type="HAMAP-Rule" id="MF_00527"/>
    </source>
</evidence>
<protein>
    <recommendedName>
        <fullName evidence="5">Putative 3-methyladenine DNA glycosylase</fullName>
        <ecNumber evidence="5">3.2.2.-</ecNumber>
    </recommendedName>
</protein>
<dbReference type="CDD" id="cd00540">
    <property type="entry name" value="AAG"/>
    <property type="match status" value="1"/>
</dbReference>
<dbReference type="InterPro" id="IPR011034">
    <property type="entry name" value="Formyl_transferase-like_C_sf"/>
</dbReference>
<dbReference type="HAMAP" id="MF_00527">
    <property type="entry name" value="3MGH"/>
    <property type="match status" value="1"/>
</dbReference>
<dbReference type="InterPro" id="IPR036995">
    <property type="entry name" value="MPG_sf"/>
</dbReference>
<organism evidence="7 8">
    <name type="scientific">Candidatus Portnoybacteria bacterium CG11_big_fil_rev_8_21_14_0_20_44_10</name>
    <dbReference type="NCBI Taxonomy" id="1974818"/>
    <lineage>
        <taxon>Bacteria</taxon>
        <taxon>Candidatus Portnoyibacteriota</taxon>
    </lineage>
</organism>
<evidence type="ECO:0000256" key="2">
    <source>
        <dbReference type="ARBA" id="ARBA00022763"/>
    </source>
</evidence>
<dbReference type="PANTHER" id="PTHR10429">
    <property type="entry name" value="DNA-3-METHYLADENINE GLYCOSYLASE"/>
    <property type="match status" value="1"/>
</dbReference>
<keyword evidence="6" id="KW-0812">Transmembrane</keyword>
<evidence type="ECO:0000256" key="3">
    <source>
        <dbReference type="ARBA" id="ARBA00022801"/>
    </source>
</evidence>
<keyword evidence="7" id="KW-0326">Glycosidase</keyword>
<evidence type="ECO:0000256" key="1">
    <source>
        <dbReference type="ARBA" id="ARBA00009232"/>
    </source>
</evidence>
<keyword evidence="2 5" id="KW-0227">DNA damage</keyword>
<dbReference type="Pfam" id="PF02245">
    <property type="entry name" value="Pur_DNA_glyco"/>
    <property type="match status" value="1"/>
</dbReference>
<keyword evidence="6" id="KW-1133">Transmembrane helix</keyword>
<comment type="similarity">
    <text evidence="1 5">Belongs to the DNA glycosylase MPG family.</text>
</comment>
<dbReference type="Gene3D" id="3.10.300.10">
    <property type="entry name" value="Methylpurine-DNA glycosylase (MPG)"/>
    <property type="match status" value="1"/>
</dbReference>
<reference evidence="7 8" key="1">
    <citation type="submission" date="2017-09" db="EMBL/GenBank/DDBJ databases">
        <title>Depth-based differentiation of microbial function through sediment-hosted aquifers and enrichment of novel symbionts in the deep terrestrial subsurface.</title>
        <authorList>
            <person name="Probst A.J."/>
            <person name="Ladd B."/>
            <person name="Jarett J.K."/>
            <person name="Geller-Mcgrath D.E."/>
            <person name="Sieber C.M."/>
            <person name="Emerson J.B."/>
            <person name="Anantharaman K."/>
            <person name="Thomas B.C."/>
            <person name="Malmstrom R."/>
            <person name="Stieglmeier M."/>
            <person name="Klingl A."/>
            <person name="Woyke T."/>
            <person name="Ryan C.M."/>
            <person name="Banfield J.F."/>
        </authorList>
    </citation>
    <scope>NUCLEOTIDE SEQUENCE [LARGE SCALE GENOMIC DNA]</scope>
    <source>
        <strain evidence="7">CG11_big_fil_rev_8_21_14_0_20_44_10</strain>
    </source>
</reference>
<dbReference type="GO" id="GO:0003905">
    <property type="term" value="F:alkylbase DNA N-glycosylase activity"/>
    <property type="evidence" value="ECO:0007669"/>
    <property type="project" value="InterPro"/>
</dbReference>
<feature type="transmembrane region" description="Helical" evidence="6">
    <location>
        <begin position="77"/>
        <end position="97"/>
    </location>
</feature>
<gene>
    <name evidence="7" type="ORF">COV85_02615</name>
</gene>
<dbReference type="EC" id="3.2.2.-" evidence="5"/>
<evidence type="ECO:0000313" key="8">
    <source>
        <dbReference type="Proteomes" id="UP000231550"/>
    </source>
</evidence>
<keyword evidence="6" id="KW-0472">Membrane</keyword>
<dbReference type="GO" id="GO:0003677">
    <property type="term" value="F:DNA binding"/>
    <property type="evidence" value="ECO:0007669"/>
    <property type="project" value="InterPro"/>
</dbReference>
<evidence type="ECO:0000256" key="6">
    <source>
        <dbReference type="SAM" id="Phobius"/>
    </source>
</evidence>
<dbReference type="SUPFAM" id="SSF50486">
    <property type="entry name" value="FMT C-terminal domain-like"/>
    <property type="match status" value="1"/>
</dbReference>
<dbReference type="GO" id="GO:0006284">
    <property type="term" value="P:base-excision repair"/>
    <property type="evidence" value="ECO:0007669"/>
    <property type="project" value="InterPro"/>
</dbReference>
<sequence>MRKRLARKFYSRRKKLPRNFYTRPTLVVAKDLLGKFIVRKWRGRDIVGEIVEVEAYIGPHDKASHAYKGKITPRNKAEYLIGGHIYIYLVYGMYWQFNISTSFEGKPECVLIRALEPINEKVGNPPDVGEFHKTFCHSALDAESRRKKINLDSRLCGNDIKRLYRRFHVVPNGPGKLCNYLKIDKSFYGEDMVKSGKIWLEDRGLKVKKSEIIATKRIGIDYAQEWVRVPWRFCLKNNKFVSKK</sequence>
<keyword evidence="4 5" id="KW-0234">DNA repair</keyword>
<dbReference type="PANTHER" id="PTHR10429:SF0">
    <property type="entry name" value="DNA-3-METHYLADENINE GLYCOSYLASE"/>
    <property type="match status" value="1"/>
</dbReference>
<comment type="caution">
    <text evidence="7">The sequence shown here is derived from an EMBL/GenBank/DDBJ whole genome shotgun (WGS) entry which is preliminary data.</text>
</comment>
<dbReference type="Proteomes" id="UP000231550">
    <property type="component" value="Unassembled WGS sequence"/>
</dbReference>
<dbReference type="AlphaFoldDB" id="A0A2H0KQA7"/>
<name>A0A2H0KQA7_9BACT</name>
<proteinExistence type="inferred from homology"/>
<accession>A0A2H0KQA7</accession>
<evidence type="ECO:0000313" key="7">
    <source>
        <dbReference type="EMBL" id="PIQ74351.1"/>
    </source>
</evidence>
<keyword evidence="3 5" id="KW-0378">Hydrolase</keyword>
<dbReference type="InterPro" id="IPR003180">
    <property type="entry name" value="MPG"/>
</dbReference>